<feature type="compositionally biased region" description="Polar residues" evidence="6">
    <location>
        <begin position="13"/>
        <end position="25"/>
    </location>
</feature>
<evidence type="ECO:0000259" key="7">
    <source>
        <dbReference type="Pfam" id="PF06862"/>
    </source>
</evidence>
<dbReference type="EMBL" id="LR003921">
    <property type="protein sequence ID" value="SVE73540.1"/>
    <property type="molecule type" value="mRNA"/>
</dbReference>
<dbReference type="GO" id="GO:0000462">
    <property type="term" value="P:maturation of SSU-rRNA from tricistronic rRNA transcript (SSU-rRNA, 5.8S rRNA, LSU-rRNA)"/>
    <property type="evidence" value="ECO:0007669"/>
    <property type="project" value="TreeGrafter"/>
</dbReference>
<dbReference type="InterPro" id="IPR053940">
    <property type="entry name" value="UTP25_NTPase-like"/>
</dbReference>
<comment type="similarity">
    <text evidence="2">Belongs to the UTP25 family.</text>
</comment>
<feature type="region of interest" description="Disordered" evidence="6">
    <location>
        <begin position="91"/>
        <end position="202"/>
    </location>
</feature>
<feature type="compositionally biased region" description="Acidic residues" evidence="6">
    <location>
        <begin position="120"/>
        <end position="173"/>
    </location>
</feature>
<feature type="compositionally biased region" description="Acidic residues" evidence="6">
    <location>
        <begin position="181"/>
        <end position="194"/>
    </location>
</feature>
<keyword evidence="3" id="KW-0539">Nucleus</keyword>
<evidence type="ECO:0000259" key="8">
    <source>
        <dbReference type="Pfam" id="PF22916"/>
    </source>
</evidence>
<dbReference type="GO" id="GO:0034511">
    <property type="term" value="F:U3 snoRNA binding"/>
    <property type="evidence" value="ECO:0007669"/>
    <property type="project" value="InterPro"/>
</dbReference>
<dbReference type="Pfam" id="PF06862">
    <property type="entry name" value="Utp25_C"/>
    <property type="match status" value="1"/>
</dbReference>
<evidence type="ECO:0000313" key="9">
    <source>
        <dbReference type="EMBL" id="SVE73540.1"/>
    </source>
</evidence>
<evidence type="ECO:0000256" key="2">
    <source>
        <dbReference type="ARBA" id="ARBA00009223"/>
    </source>
</evidence>
<evidence type="ECO:0000256" key="4">
    <source>
        <dbReference type="ARBA" id="ARBA00024421"/>
    </source>
</evidence>
<dbReference type="PANTHER" id="PTHR12933:SF0">
    <property type="entry name" value="U3 SMALL NUCLEOLAR RNA-ASSOCIATED PROTEIN 25 HOMOLOG"/>
    <property type="match status" value="1"/>
</dbReference>
<feature type="compositionally biased region" description="Basic and acidic residues" evidence="6">
    <location>
        <begin position="109"/>
        <end position="119"/>
    </location>
</feature>
<reference evidence="9" key="1">
    <citation type="submission" date="2018-08" db="EMBL/GenBank/DDBJ databases">
        <authorList>
            <person name="Cornetti L."/>
        </authorList>
    </citation>
    <scope>NUCLEOTIDE SEQUENCE</scope>
    <source>
        <strain evidence="9">IL-KID-3b-11</strain>
    </source>
</reference>
<feature type="compositionally biased region" description="Basic residues" evidence="6">
    <location>
        <begin position="1"/>
        <end position="12"/>
    </location>
</feature>
<organism evidence="9">
    <name type="scientific">Daphnia atkinsoni</name>
    <dbReference type="NCBI Taxonomy" id="342845"/>
    <lineage>
        <taxon>Eukaryota</taxon>
        <taxon>Metazoa</taxon>
        <taxon>Ecdysozoa</taxon>
        <taxon>Arthropoda</taxon>
        <taxon>Crustacea</taxon>
        <taxon>Branchiopoda</taxon>
        <taxon>Diplostraca</taxon>
        <taxon>Cladocera</taxon>
        <taxon>Anomopoda</taxon>
        <taxon>Daphniidae</taxon>
        <taxon>Daphnia</taxon>
        <taxon>Daphnia atkinsoni group</taxon>
    </lineage>
</organism>
<evidence type="ECO:0000256" key="1">
    <source>
        <dbReference type="ARBA" id="ARBA00004604"/>
    </source>
</evidence>
<feature type="compositionally biased region" description="Basic and acidic residues" evidence="6">
    <location>
        <begin position="36"/>
        <end position="60"/>
    </location>
</feature>
<comment type="subcellular location">
    <subcellularLocation>
        <location evidence="1">Nucleus</location>
        <location evidence="1">Nucleolus</location>
    </subcellularLocation>
</comment>
<feature type="compositionally biased region" description="Acidic residues" evidence="6">
    <location>
        <begin position="99"/>
        <end position="108"/>
    </location>
</feature>
<dbReference type="GO" id="GO:0032040">
    <property type="term" value="C:small-subunit processome"/>
    <property type="evidence" value="ECO:0007669"/>
    <property type="project" value="TreeGrafter"/>
</dbReference>
<dbReference type="InterPro" id="IPR053939">
    <property type="entry name" value="UTP25_C"/>
</dbReference>
<accession>A0A4Y7LVZ6</accession>
<dbReference type="PANTHER" id="PTHR12933">
    <property type="entry name" value="ORF PROTEIN-RELATED"/>
    <property type="match status" value="1"/>
</dbReference>
<evidence type="ECO:0000256" key="5">
    <source>
        <dbReference type="ARBA" id="ARBA00032325"/>
    </source>
</evidence>
<dbReference type="Gene3D" id="3.40.50.300">
    <property type="entry name" value="P-loop containing nucleotide triphosphate hydrolases"/>
    <property type="match status" value="1"/>
</dbReference>
<dbReference type="InterPro" id="IPR010678">
    <property type="entry name" value="UTP25"/>
</dbReference>
<protein>
    <recommendedName>
        <fullName evidence="4">U3 small nucleolar RNA-associated protein 25 homolog</fullName>
    </recommendedName>
    <alternativeName>
        <fullName evidence="5">UTP25 small subunit processor component</fullName>
    </alternativeName>
</protein>
<feature type="region of interest" description="Disordered" evidence="6">
    <location>
        <begin position="1"/>
        <end position="79"/>
    </location>
</feature>
<feature type="domain" description="UTP25 C-terminal" evidence="7">
    <location>
        <begin position="599"/>
        <end position="786"/>
    </location>
</feature>
<dbReference type="AlphaFoldDB" id="A0A4Y7LVZ6"/>
<dbReference type="SUPFAM" id="SSF52540">
    <property type="entry name" value="P-loop containing nucleoside triphosphate hydrolases"/>
    <property type="match status" value="1"/>
</dbReference>
<sequence>MGRGRRGSKRGSYKNQGSRNTSSRGRGNFKNKRKSNRDGDGKKDAESDSKRQKLQPEKENLQTVVEPSSSSESEEEVKPYTQLLSMFKASNRAQQVLTSDEDESEDTDTDGKSKVANSRDEEDDVSELGDEEMEEEDESSSLGIQEDDEVEENDEDDEGNSDEESSVDEEESAQELSVDEKESEQDQSGDEEEIVSSTDPYHLHYDREMSESLLEVLTSPKPYETREQNWKTLGRMVVHLPAKVDEKIEKPKLALLEDTIEKYVVPGTLPQLRTGIPLVDYGVKSQLCANLDKRPLSDNSTQTAEEVFSPLQHELFSLTNDYRDIYYPEMNHLNCDEIRTIYCLHSLNHVMKSRDKVLLHNAKLKKYKESGQSIEDVEFRDQGLVRPRVLIIAPLRNSAVKIVEKMASILLPVKGQIINKDRFYKEFGEEKDEEDKQENKKSYKPEDYEAVFSGNSDDSFRIGISVAKRTLKLYAGFYKADILIASPLGARTLLAEDFDFLSSIEVLVIDQTDILYMQNWDHVLHIFQHLHLQPREQHDTDLGRVRLWALNGYSAHYRQNLIFSSVALPEAAALFSRRGTNFAGKVRVENAVLPSATTVCRVLVQLPQAFHRFPTPTATQSADDRFHFFTKKILPQYRDQLMSNTLIYIPSYYDYVRLRNHLHKEDYNFGQACEYTPDGKLAQVRNRFFLGKKRLLLYTERLHFYRRLTMKGIHHIVFYQLPTFPNFYPELCNLLQDAFQNPKYRGDGSQTCTVLYSTYDAPRLAAIVGSQRAAEMLTSDRPVHLFVSGGS</sequence>
<dbReference type="GO" id="GO:0019843">
    <property type="term" value="F:rRNA binding"/>
    <property type="evidence" value="ECO:0007669"/>
    <property type="project" value="TreeGrafter"/>
</dbReference>
<proteinExistence type="evidence at transcript level"/>
<feature type="domain" description="UTP25 NTP hydrolase-like" evidence="8">
    <location>
        <begin position="322"/>
        <end position="586"/>
    </location>
</feature>
<gene>
    <name evidence="9" type="primary">EOG090X05RM</name>
</gene>
<name>A0A4Y7LVZ6_9CRUS</name>
<dbReference type="InterPro" id="IPR027417">
    <property type="entry name" value="P-loop_NTPase"/>
</dbReference>
<evidence type="ECO:0000256" key="6">
    <source>
        <dbReference type="SAM" id="MobiDB-lite"/>
    </source>
</evidence>
<dbReference type="Pfam" id="PF22916">
    <property type="entry name" value="UTP25_NTPase-like"/>
    <property type="match status" value="1"/>
</dbReference>
<evidence type="ECO:0000256" key="3">
    <source>
        <dbReference type="ARBA" id="ARBA00023242"/>
    </source>
</evidence>